<keyword evidence="2" id="KW-1185">Reference proteome</keyword>
<reference evidence="1 2" key="1">
    <citation type="journal article" date="2015" name="Genome Biol. Evol.">
        <title>Phylogenomic analyses indicate that early fungi evolved digesting cell walls of algal ancestors of land plants.</title>
        <authorList>
            <person name="Chang Y."/>
            <person name="Wang S."/>
            <person name="Sekimoto S."/>
            <person name="Aerts A.L."/>
            <person name="Choi C."/>
            <person name="Clum A."/>
            <person name="LaButti K.M."/>
            <person name="Lindquist E.A."/>
            <person name="Yee Ngan C."/>
            <person name="Ohm R.A."/>
            <person name="Salamov A.A."/>
            <person name="Grigoriev I.V."/>
            <person name="Spatafora J.W."/>
            <person name="Berbee M.L."/>
        </authorList>
    </citation>
    <scope>NUCLEOTIDE SEQUENCE [LARGE SCALE GENOMIC DNA]</scope>
    <source>
        <strain evidence="1 2">NRRL 28638</strain>
    </source>
</reference>
<dbReference type="Proteomes" id="UP000070444">
    <property type="component" value="Unassembled WGS sequence"/>
</dbReference>
<organism evidence="1 2">
    <name type="scientific">Conidiobolus coronatus (strain ATCC 28846 / CBS 209.66 / NRRL 28638)</name>
    <name type="common">Delacroixia coronata</name>
    <dbReference type="NCBI Taxonomy" id="796925"/>
    <lineage>
        <taxon>Eukaryota</taxon>
        <taxon>Fungi</taxon>
        <taxon>Fungi incertae sedis</taxon>
        <taxon>Zoopagomycota</taxon>
        <taxon>Entomophthoromycotina</taxon>
        <taxon>Entomophthoromycetes</taxon>
        <taxon>Entomophthorales</taxon>
        <taxon>Ancylistaceae</taxon>
        <taxon>Conidiobolus</taxon>
    </lineage>
</organism>
<name>A0A137NZ83_CONC2</name>
<gene>
    <name evidence="1" type="ORF">CONCODRAFT_9767</name>
</gene>
<evidence type="ECO:0000313" key="2">
    <source>
        <dbReference type="Proteomes" id="UP000070444"/>
    </source>
</evidence>
<protein>
    <submittedName>
        <fullName evidence="1">Uncharacterized protein</fullName>
    </submittedName>
</protein>
<dbReference type="AlphaFoldDB" id="A0A137NZ83"/>
<dbReference type="EMBL" id="KQ964598">
    <property type="protein sequence ID" value="KXN68042.1"/>
    <property type="molecule type" value="Genomic_DNA"/>
</dbReference>
<sequence>MEVNIVGLTEDRENVLNHRKSSDLVLDYLENSNCMLFPQLCFYDWTYLNEDMYSIFGDRDVYVEGHITTSIDDDEDQFMEEVGEYFSRGIAGYIFQTDGYVTIVDCEEKCIFTGRQVDGQHLCTIFMVDNYSELMDKYKMLEVAEGVMLLNGDLLLEETFGGVRVGDVLFDLIPSKHKFVKYLFNYSMRFKDVCMDVYSMLRADKLNTLVDRYIKKRRVCEEPLVKNEEDDDYIIIFCTQNLGKLEKILLIKHRGKQTLTGPPVRYPTATLPKLILHTKSLYAAVTECKEDTLTLIIAIYSNFRFKTHSSPLFPFMDTLLEVVAMNKVKSTSSLNFFFKEFDGVPLLGKQSSHKKRQECGKRY</sequence>
<evidence type="ECO:0000313" key="1">
    <source>
        <dbReference type="EMBL" id="KXN68042.1"/>
    </source>
</evidence>
<proteinExistence type="predicted"/>
<accession>A0A137NZ83</accession>